<dbReference type="RefSeq" id="XP_065667683.1">
    <property type="nucleotide sequence ID" value="XM_065811611.1"/>
</dbReference>
<organism evidence="1 2">
    <name type="scientific">Hydra vulgaris</name>
    <name type="common">Hydra</name>
    <name type="synonym">Hydra attenuata</name>
    <dbReference type="NCBI Taxonomy" id="6087"/>
    <lineage>
        <taxon>Eukaryota</taxon>
        <taxon>Metazoa</taxon>
        <taxon>Cnidaria</taxon>
        <taxon>Hydrozoa</taxon>
        <taxon>Hydroidolina</taxon>
        <taxon>Anthoathecata</taxon>
        <taxon>Aplanulata</taxon>
        <taxon>Hydridae</taxon>
        <taxon>Hydra</taxon>
    </lineage>
</organism>
<proteinExistence type="predicted"/>
<dbReference type="InterPro" id="IPR004244">
    <property type="entry name" value="Transposase_22"/>
</dbReference>
<dbReference type="PANTHER" id="PTHR11505">
    <property type="entry name" value="L1 TRANSPOSABLE ELEMENT-RELATED"/>
    <property type="match status" value="1"/>
</dbReference>
<dbReference type="Gene3D" id="3.30.70.1820">
    <property type="entry name" value="L1 transposable element, RRM domain"/>
    <property type="match status" value="1"/>
</dbReference>
<reference evidence="2" key="1">
    <citation type="submission" date="2025-08" db="UniProtKB">
        <authorList>
            <consortium name="RefSeq"/>
        </authorList>
    </citation>
    <scope>IDENTIFICATION</scope>
</reference>
<dbReference type="GeneID" id="136087975"/>
<evidence type="ECO:0000313" key="2">
    <source>
        <dbReference type="RefSeq" id="XP_065667683.1"/>
    </source>
</evidence>
<keyword evidence="1" id="KW-1185">Reference proteome</keyword>
<evidence type="ECO:0000313" key="1">
    <source>
        <dbReference type="Proteomes" id="UP001652625"/>
    </source>
</evidence>
<gene>
    <name evidence="2" type="primary">LOC136087975</name>
</gene>
<protein>
    <submittedName>
        <fullName evidence="2">Uncharacterized protein LOC136087975</fullName>
    </submittedName>
</protein>
<dbReference type="Proteomes" id="UP001652625">
    <property type="component" value="Chromosome 12"/>
</dbReference>
<accession>A0ABM4D0E6</accession>
<name>A0ABM4D0E6_HYDVU</name>
<sequence length="240" mass="28264">MSITLVEVKKLITEMFMNSNTKILNDRLDRVELNILQNSTKIASIAKEVEEIKESLNFHEDLFDKKIKTAIDCLAKENLANIKVQNNNHELIKINNKLREIEDRSRRNNLRIDGVPENDNESWAECEKKVKEIFNNILGVKSVNIERAHRIGKVVHNKHRTIILKLLDFKEKTEILNNSYKLKGKNIFIYEDYCNETNVIRKTLREKMKVERQAGKYAYISYDKLIVRDWNSKKSNILSF</sequence>